<dbReference type="GO" id="GO:0017168">
    <property type="term" value="F:5-oxoprolinase (ATP-hydrolyzing) activity"/>
    <property type="evidence" value="ECO:0007669"/>
    <property type="project" value="TreeGrafter"/>
</dbReference>
<dbReference type="OrthoDB" id="9768323at2"/>
<dbReference type="Pfam" id="PF05378">
    <property type="entry name" value="Hydant_A_N"/>
    <property type="match status" value="1"/>
</dbReference>
<evidence type="ECO:0000259" key="1">
    <source>
        <dbReference type="Pfam" id="PF01968"/>
    </source>
</evidence>
<dbReference type="InterPro" id="IPR045079">
    <property type="entry name" value="Oxoprolinase-like"/>
</dbReference>
<dbReference type="EMBL" id="NEVM01000002">
    <property type="protein sequence ID" value="OZI34611.1"/>
    <property type="molecule type" value="Genomic_DNA"/>
</dbReference>
<name>A0A261SC12_9BORD</name>
<comment type="caution">
    <text evidence="4">The sequence shown here is derived from an EMBL/GenBank/DDBJ whole genome shotgun (WGS) entry which is preliminary data.</text>
</comment>
<dbReference type="GO" id="GO:0005829">
    <property type="term" value="C:cytosol"/>
    <property type="evidence" value="ECO:0007669"/>
    <property type="project" value="TreeGrafter"/>
</dbReference>
<dbReference type="InterPro" id="IPR008040">
    <property type="entry name" value="Hydant_A_N"/>
</dbReference>
<dbReference type="RefSeq" id="WP_094853602.1">
    <property type="nucleotide sequence ID" value="NZ_NEVM01000002.1"/>
</dbReference>
<proteinExistence type="predicted"/>
<evidence type="ECO:0000313" key="4">
    <source>
        <dbReference type="EMBL" id="OZI34611.1"/>
    </source>
</evidence>
<dbReference type="GO" id="GO:0006749">
    <property type="term" value="P:glutathione metabolic process"/>
    <property type="evidence" value="ECO:0007669"/>
    <property type="project" value="TreeGrafter"/>
</dbReference>
<dbReference type="InterPro" id="IPR043129">
    <property type="entry name" value="ATPase_NBD"/>
</dbReference>
<dbReference type="InterPro" id="IPR002821">
    <property type="entry name" value="Hydantoinase_A"/>
</dbReference>
<feature type="domain" description="Acetophenone carboxylase-like C-terminal" evidence="3">
    <location>
        <begin position="529"/>
        <end position="694"/>
    </location>
</feature>
<evidence type="ECO:0000259" key="2">
    <source>
        <dbReference type="Pfam" id="PF05378"/>
    </source>
</evidence>
<evidence type="ECO:0000313" key="5">
    <source>
        <dbReference type="Proteomes" id="UP000216020"/>
    </source>
</evidence>
<sequence>MESSTNQSGGRTTPGLRIAVDIGGTFTDGVAIRESDGRIWVGKTLTTPDDPGVAVSTVIESLLSQAGAKGDALEEVVHGTTLVTNTLIERKGAATALVTTQGMRDALDIGREWRYDLYDLELALPEPLIPVDRRVQADERLGAAGQVLRPLTQEELDRVAQAVRALDVPSVAVSLLHSYINDAHERAIGAHLQQALPGVEVSLSSDMARELKEFERTSTVAANAYVKPIVADYLRQLETRIDAVHPGIALRIMVSSGGFTSARSAAHTPIFLLESGPAAGVLAALNTARAQGLRQVLAFDMGGTTAKACAVTEGEPPIAYSFECARVHRFKRGSGLPILIPSIDLIEIGAGGGSIAHVNRLGLLNIGPESSGSVPGPACYGNGGTDVTVTDADLVLGYLNPDNFLGGEMRLRKDLALEGMQRLADRLGMAPLEVAWGIHDMVNENMASAARIHIAEKGHDPRDFTFVATGGAGPVHAAEVARKLRIPRLLASIAAGAGSCLGMLAAPARADRSWSQPALLGEIDWDDVNARLAALRADAQAELQASGAGADSLSWTIGAEMRYYGQGDNVPVALDWRVFEREGEQAGGKVMREVFEQRYRELYGHLVPGALPQVLTWRLTGRSVVGARDFTWGGARNGGSAAPRQREIYLPLQRGFRAVDVHERYALPPGTRLQGPLVLEERESTLVVPFAADVEILPDLTVSVILKEFE</sequence>
<evidence type="ECO:0000259" key="3">
    <source>
        <dbReference type="Pfam" id="PF19278"/>
    </source>
</evidence>
<gene>
    <name evidence="4" type="ORF">CAL29_14050</name>
</gene>
<dbReference type="Pfam" id="PF01968">
    <property type="entry name" value="Hydantoinase_A"/>
    <property type="match status" value="1"/>
</dbReference>
<keyword evidence="5" id="KW-1185">Reference proteome</keyword>
<protein>
    <submittedName>
        <fullName evidence="4">5-oxoprolinase</fullName>
    </submittedName>
</protein>
<dbReference type="Pfam" id="PF19278">
    <property type="entry name" value="Hydant_A_C"/>
    <property type="match status" value="1"/>
</dbReference>
<dbReference type="Proteomes" id="UP000216020">
    <property type="component" value="Unassembled WGS sequence"/>
</dbReference>
<feature type="domain" description="Hydantoinase/oxoprolinase N-terminal" evidence="2">
    <location>
        <begin position="17"/>
        <end position="194"/>
    </location>
</feature>
<dbReference type="SUPFAM" id="SSF53067">
    <property type="entry name" value="Actin-like ATPase domain"/>
    <property type="match status" value="1"/>
</dbReference>
<organism evidence="4 5">
    <name type="scientific">Bordetella genomosp. 10</name>
    <dbReference type="NCBI Taxonomy" id="1416804"/>
    <lineage>
        <taxon>Bacteria</taxon>
        <taxon>Pseudomonadati</taxon>
        <taxon>Pseudomonadota</taxon>
        <taxon>Betaproteobacteria</taxon>
        <taxon>Burkholderiales</taxon>
        <taxon>Alcaligenaceae</taxon>
        <taxon>Bordetella</taxon>
    </lineage>
</organism>
<dbReference type="InterPro" id="IPR049517">
    <property type="entry name" value="ACX-like_C"/>
</dbReference>
<dbReference type="PANTHER" id="PTHR11365">
    <property type="entry name" value="5-OXOPROLINASE RELATED"/>
    <property type="match status" value="1"/>
</dbReference>
<feature type="domain" description="Hydantoinase A/oxoprolinase" evidence="1">
    <location>
        <begin position="216"/>
        <end position="511"/>
    </location>
</feature>
<dbReference type="AlphaFoldDB" id="A0A261SC12"/>
<dbReference type="PANTHER" id="PTHR11365:SF23">
    <property type="entry name" value="HYPOTHETICAL 5-OXOPROLINASE (EUROFUNG)-RELATED"/>
    <property type="match status" value="1"/>
</dbReference>
<reference evidence="5" key="1">
    <citation type="submission" date="2017-05" db="EMBL/GenBank/DDBJ databases">
        <title>Complete and WGS of Bordetella genogroups.</title>
        <authorList>
            <person name="Spilker T."/>
            <person name="Lipuma J."/>
        </authorList>
    </citation>
    <scope>NUCLEOTIDE SEQUENCE [LARGE SCALE GENOMIC DNA]</scope>
    <source>
        <strain evidence="5">AU16122</strain>
    </source>
</reference>
<accession>A0A261SC12</accession>